<feature type="region of interest" description="Disordered" evidence="1">
    <location>
        <begin position="132"/>
        <end position="161"/>
    </location>
</feature>
<protein>
    <submittedName>
        <fullName evidence="2">Uncharacterized protein</fullName>
    </submittedName>
</protein>
<name>A0AAD9YLP1_COLKA</name>
<comment type="caution">
    <text evidence="2">The sequence shown here is derived from an EMBL/GenBank/DDBJ whole genome shotgun (WGS) entry which is preliminary data.</text>
</comment>
<evidence type="ECO:0000313" key="3">
    <source>
        <dbReference type="Proteomes" id="UP001281614"/>
    </source>
</evidence>
<keyword evidence="3" id="KW-1185">Reference proteome</keyword>
<dbReference type="AlphaFoldDB" id="A0AAD9YLP1"/>
<dbReference type="Proteomes" id="UP001281614">
    <property type="component" value="Unassembled WGS sequence"/>
</dbReference>
<evidence type="ECO:0000256" key="1">
    <source>
        <dbReference type="SAM" id="MobiDB-lite"/>
    </source>
</evidence>
<organism evidence="2 3">
    <name type="scientific">Colletotrichum kahawae</name>
    <name type="common">Coffee berry disease fungus</name>
    <dbReference type="NCBI Taxonomy" id="34407"/>
    <lineage>
        <taxon>Eukaryota</taxon>
        <taxon>Fungi</taxon>
        <taxon>Dikarya</taxon>
        <taxon>Ascomycota</taxon>
        <taxon>Pezizomycotina</taxon>
        <taxon>Sordariomycetes</taxon>
        <taxon>Hypocreomycetidae</taxon>
        <taxon>Glomerellales</taxon>
        <taxon>Glomerellaceae</taxon>
        <taxon>Colletotrichum</taxon>
        <taxon>Colletotrichum gloeosporioides species complex</taxon>
    </lineage>
</organism>
<accession>A0AAD9YLP1</accession>
<sequence>MHLSGIASAREAEISTRRTSLMVNNALLEMISIHEEMAVNNSSSQANEAVTGWRRLLSRDLKRATGQAPSSYKSFTVCNCVHRQTVGPVADQYILGLHLCTPPLRYTPPRPDDQPLASNFFFILSSGKLQDRSAGAPALPDEERSLQAPTGKPRRSCTGRQPELLTPTYHILGSLMSRAMSGPPLQQIVACKITRAVTPRRPGEADEAGFNAILTGNDVLQSNLPGVGV</sequence>
<dbReference type="EMBL" id="VYYT01000090">
    <property type="protein sequence ID" value="KAK2770741.1"/>
    <property type="molecule type" value="Genomic_DNA"/>
</dbReference>
<reference evidence="2" key="1">
    <citation type="submission" date="2023-02" db="EMBL/GenBank/DDBJ databases">
        <title>Colletotrichum kahawae CIFC_Que2 genome sequencing and assembly.</title>
        <authorList>
            <person name="Baroncelli R."/>
        </authorList>
    </citation>
    <scope>NUCLEOTIDE SEQUENCE</scope>
    <source>
        <strain evidence="2">CIFC_Que2</strain>
    </source>
</reference>
<gene>
    <name evidence="2" type="ORF">CKAH01_04248</name>
</gene>
<evidence type="ECO:0000313" key="2">
    <source>
        <dbReference type="EMBL" id="KAK2770741.1"/>
    </source>
</evidence>
<proteinExistence type="predicted"/>